<comment type="caution">
    <text evidence="5">The sequence shown here is derived from an EMBL/GenBank/DDBJ whole genome shotgun (WGS) entry which is preliminary data.</text>
</comment>
<evidence type="ECO:0000256" key="2">
    <source>
        <dbReference type="ARBA" id="ARBA00023315"/>
    </source>
</evidence>
<dbReference type="PANTHER" id="PTHR10434:SF55">
    <property type="entry name" value="POSSIBLE ACYLTRANSFERASE"/>
    <property type="match status" value="1"/>
</dbReference>
<feature type="region of interest" description="Disordered" evidence="3">
    <location>
        <begin position="211"/>
        <end position="261"/>
    </location>
</feature>
<gene>
    <name evidence="5" type="ORF">GCM10023226_00010</name>
</gene>
<dbReference type="Proteomes" id="UP001500621">
    <property type="component" value="Unassembled WGS sequence"/>
</dbReference>
<protein>
    <submittedName>
        <fullName evidence="5">Lysophospholipid acyltransferase family protein</fullName>
    </submittedName>
</protein>
<evidence type="ECO:0000256" key="3">
    <source>
        <dbReference type="SAM" id="MobiDB-lite"/>
    </source>
</evidence>
<dbReference type="InterPro" id="IPR002123">
    <property type="entry name" value="Plipid/glycerol_acylTrfase"/>
</dbReference>
<dbReference type="SUPFAM" id="SSF69593">
    <property type="entry name" value="Glycerol-3-phosphate (1)-acyltransferase"/>
    <property type="match status" value="1"/>
</dbReference>
<dbReference type="EMBL" id="BAABIM010000001">
    <property type="protein sequence ID" value="GAA4668130.1"/>
    <property type="molecule type" value="Genomic_DNA"/>
</dbReference>
<name>A0ABP8VNR6_9ACTN</name>
<dbReference type="SMART" id="SM00563">
    <property type="entry name" value="PlsC"/>
    <property type="match status" value="1"/>
</dbReference>
<sequence>MLDLTYPPIIVTAKLGFRALGQRFDMTGTEHVPRKGGVLLAVNHIGYVDFVYGGLAANPSGRKVRFMAKRELFDHQLSGPLMRSLHHIEVDRGAGTASFATAIDYLRRGEAVGIFPEATISRSFELKEFKTGAVRIAAQAGVPLVPVILWGTQRMLTKDHPKDFSRGKTIAIRVGEPLHPTGADPVAETAELKDRMSQMLDDTIAAYPAAEQPPGSWWLPARFGGSAPTPEEAERLDEEEKRQRAERRRLRAEEKRASGDS</sequence>
<feature type="domain" description="Phospholipid/glycerol acyltransferase" evidence="4">
    <location>
        <begin position="38"/>
        <end position="152"/>
    </location>
</feature>
<feature type="compositionally biased region" description="Basic and acidic residues" evidence="3">
    <location>
        <begin position="251"/>
        <end position="261"/>
    </location>
</feature>
<dbReference type="Pfam" id="PF01553">
    <property type="entry name" value="Acyltransferase"/>
    <property type="match status" value="1"/>
</dbReference>
<keyword evidence="2 5" id="KW-0012">Acyltransferase</keyword>
<proteinExistence type="predicted"/>
<evidence type="ECO:0000313" key="5">
    <source>
        <dbReference type="EMBL" id="GAA4668130.1"/>
    </source>
</evidence>
<evidence type="ECO:0000256" key="1">
    <source>
        <dbReference type="ARBA" id="ARBA00022679"/>
    </source>
</evidence>
<dbReference type="GO" id="GO:0016746">
    <property type="term" value="F:acyltransferase activity"/>
    <property type="evidence" value="ECO:0007669"/>
    <property type="project" value="UniProtKB-KW"/>
</dbReference>
<evidence type="ECO:0000313" key="6">
    <source>
        <dbReference type="Proteomes" id="UP001500621"/>
    </source>
</evidence>
<keyword evidence="1" id="KW-0808">Transferase</keyword>
<dbReference type="RefSeq" id="WP_345261983.1">
    <property type="nucleotide sequence ID" value="NZ_BAABIM010000001.1"/>
</dbReference>
<organism evidence="5 6">
    <name type="scientific">Nocardioides nanhaiensis</name>
    <dbReference type="NCBI Taxonomy" id="1476871"/>
    <lineage>
        <taxon>Bacteria</taxon>
        <taxon>Bacillati</taxon>
        <taxon>Actinomycetota</taxon>
        <taxon>Actinomycetes</taxon>
        <taxon>Propionibacteriales</taxon>
        <taxon>Nocardioidaceae</taxon>
        <taxon>Nocardioides</taxon>
    </lineage>
</organism>
<dbReference type="CDD" id="cd07989">
    <property type="entry name" value="LPLAT_AGPAT-like"/>
    <property type="match status" value="1"/>
</dbReference>
<dbReference type="PANTHER" id="PTHR10434">
    <property type="entry name" value="1-ACYL-SN-GLYCEROL-3-PHOSPHATE ACYLTRANSFERASE"/>
    <property type="match status" value="1"/>
</dbReference>
<keyword evidence="6" id="KW-1185">Reference proteome</keyword>
<reference evidence="6" key="1">
    <citation type="journal article" date="2019" name="Int. J. Syst. Evol. Microbiol.">
        <title>The Global Catalogue of Microorganisms (GCM) 10K type strain sequencing project: providing services to taxonomists for standard genome sequencing and annotation.</title>
        <authorList>
            <consortium name="The Broad Institute Genomics Platform"/>
            <consortium name="The Broad Institute Genome Sequencing Center for Infectious Disease"/>
            <person name="Wu L."/>
            <person name="Ma J."/>
        </authorList>
    </citation>
    <scope>NUCLEOTIDE SEQUENCE [LARGE SCALE GENOMIC DNA]</scope>
    <source>
        <strain evidence="6">JCM 18127</strain>
    </source>
</reference>
<accession>A0ABP8VNR6</accession>
<evidence type="ECO:0000259" key="4">
    <source>
        <dbReference type="SMART" id="SM00563"/>
    </source>
</evidence>